<protein>
    <submittedName>
        <fullName evidence="2">Uncharacterized protein</fullName>
    </submittedName>
</protein>
<evidence type="ECO:0000313" key="2">
    <source>
        <dbReference type="EMBL" id="EIG93797.1"/>
    </source>
</evidence>
<sequence>MGFYRGDFPTATNKHGIWVFTVGIFLPPQLNYALIMAKRHRFALTKSAISSKTNYRSSRHNVSSTVHHADFSTKLPECPTHCGAGIKL</sequence>
<evidence type="ECO:0000313" key="3">
    <source>
        <dbReference type="Proteomes" id="UP000004454"/>
    </source>
</evidence>
<dbReference type="EMBL" id="AEZJ02000016">
    <property type="protein sequence ID" value="EIG93797.1"/>
    <property type="molecule type" value="Genomic_DNA"/>
</dbReference>
<comment type="caution">
    <text evidence="2">The sequence shown here is derived from an EMBL/GenBank/DDBJ whole genome shotgun (WGS) entry which is preliminary data.</text>
</comment>
<gene>
    <name evidence="2" type="ORF">EC970246_A0008</name>
</gene>
<dbReference type="Proteomes" id="UP000004454">
    <property type="component" value="Unassembled WGS sequence"/>
</dbReference>
<dbReference type="AlphaFoldDB" id="A0A8E0KVR0"/>
<keyword evidence="1" id="KW-0472">Membrane</keyword>
<evidence type="ECO:0000256" key="1">
    <source>
        <dbReference type="SAM" id="Phobius"/>
    </source>
</evidence>
<organism evidence="2 3">
    <name type="scientific">Escherichia coli 97.0246</name>
    <dbReference type="NCBI Taxonomy" id="869670"/>
    <lineage>
        <taxon>Bacteria</taxon>
        <taxon>Pseudomonadati</taxon>
        <taxon>Pseudomonadota</taxon>
        <taxon>Gammaproteobacteria</taxon>
        <taxon>Enterobacterales</taxon>
        <taxon>Enterobacteriaceae</taxon>
        <taxon>Escherichia</taxon>
    </lineage>
</organism>
<proteinExistence type="predicted"/>
<reference evidence="2 3" key="1">
    <citation type="submission" date="2011-12" db="EMBL/GenBank/DDBJ databases">
        <authorList>
            <person name="Brinkac L."/>
            <person name="Radune D."/>
            <person name="Sanka R."/>
            <person name="Selengut J."/>
            <person name="DebRoy C."/>
            <person name="Feng P."/>
            <person name="Fratamico P.M."/>
            <person name="Kapur V."/>
            <person name="Kariyawasam S."/>
            <person name="Losada L."/>
            <person name="Nierman W.C."/>
            <person name="Nelson K."/>
        </authorList>
    </citation>
    <scope>NUCLEOTIDE SEQUENCE [LARGE SCALE GENOMIC DNA]</scope>
    <source>
        <strain evidence="2 3">97.0246</strain>
    </source>
</reference>
<keyword evidence="1" id="KW-0812">Transmembrane</keyword>
<feature type="transmembrane region" description="Helical" evidence="1">
    <location>
        <begin position="17"/>
        <end position="37"/>
    </location>
</feature>
<name>A0A8E0KVR0_ECOLX</name>
<accession>A0A8E0KVR0</accession>
<keyword evidence="1" id="KW-1133">Transmembrane helix</keyword>